<dbReference type="EMBL" id="JAQQBS010001422">
    <property type="protein sequence ID" value="KAK0165174.1"/>
    <property type="molecule type" value="Genomic_DNA"/>
</dbReference>
<dbReference type="GO" id="GO:0005769">
    <property type="term" value="C:early endosome"/>
    <property type="evidence" value="ECO:0007669"/>
    <property type="project" value="TreeGrafter"/>
</dbReference>
<comment type="caution">
    <text evidence="3">The sequence shown here is derived from an EMBL/GenBank/DDBJ whole genome shotgun (WGS) entry which is preliminary data.</text>
</comment>
<dbReference type="InterPro" id="IPR001156">
    <property type="entry name" value="Transferrin-like_dom"/>
</dbReference>
<dbReference type="PRINTS" id="PR00422">
    <property type="entry name" value="TRANSFERRIN"/>
</dbReference>
<evidence type="ECO:0000313" key="4">
    <source>
        <dbReference type="Proteomes" id="UP001168990"/>
    </source>
</evidence>
<dbReference type="Gene3D" id="3.40.190.10">
    <property type="entry name" value="Periplasmic binding protein-like II"/>
    <property type="match status" value="3"/>
</dbReference>
<dbReference type="PROSITE" id="PS51408">
    <property type="entry name" value="TRANSFERRIN_LIKE_4"/>
    <property type="match status" value="2"/>
</dbReference>
<keyword evidence="1" id="KW-0732">Signal</keyword>
<name>A0AA39KKV1_9HYME</name>
<proteinExistence type="predicted"/>
<dbReference type="GO" id="GO:0006826">
    <property type="term" value="P:iron ion transport"/>
    <property type="evidence" value="ECO:0007669"/>
    <property type="project" value="TreeGrafter"/>
</dbReference>
<gene>
    <name evidence="3" type="ORF">PV328_003718</name>
</gene>
<evidence type="ECO:0000313" key="3">
    <source>
        <dbReference type="EMBL" id="KAK0165174.1"/>
    </source>
</evidence>
<dbReference type="PANTHER" id="PTHR11485">
    <property type="entry name" value="TRANSFERRIN"/>
    <property type="match status" value="1"/>
</dbReference>
<dbReference type="Pfam" id="PF00405">
    <property type="entry name" value="Transferrin"/>
    <property type="match status" value="2"/>
</dbReference>
<reference evidence="3" key="1">
    <citation type="journal article" date="2023" name="bioRxiv">
        <title>Scaffold-level genome assemblies of two parasitoid biocontrol wasps reveal the parthenogenesis mechanism and an associated novel virus.</title>
        <authorList>
            <person name="Inwood S."/>
            <person name="Skelly J."/>
            <person name="Guhlin J."/>
            <person name="Harrop T."/>
            <person name="Goldson S."/>
            <person name="Dearden P."/>
        </authorList>
    </citation>
    <scope>NUCLEOTIDE SEQUENCE</scope>
    <source>
        <strain evidence="3">Irish</strain>
        <tissue evidence="3">Whole body</tissue>
    </source>
</reference>
<dbReference type="GO" id="GO:0055037">
    <property type="term" value="C:recycling endosome"/>
    <property type="evidence" value="ECO:0007669"/>
    <property type="project" value="TreeGrafter"/>
</dbReference>
<protein>
    <recommendedName>
        <fullName evidence="2">Transferrin-like domain-containing protein</fullName>
    </recommendedName>
</protein>
<dbReference type="PANTHER" id="PTHR11485:SF54">
    <property type="entry name" value="TRANSFERRIN"/>
    <property type="match status" value="1"/>
</dbReference>
<dbReference type="SMART" id="SM00094">
    <property type="entry name" value="TR_FER"/>
    <property type="match status" value="1"/>
</dbReference>
<reference evidence="3" key="2">
    <citation type="submission" date="2023-03" db="EMBL/GenBank/DDBJ databases">
        <authorList>
            <person name="Inwood S.N."/>
            <person name="Skelly J.G."/>
            <person name="Guhlin J."/>
            <person name="Harrop T.W.R."/>
            <person name="Goldson S.G."/>
            <person name="Dearden P.K."/>
        </authorList>
    </citation>
    <scope>NUCLEOTIDE SEQUENCE</scope>
    <source>
        <strain evidence="3">Irish</strain>
        <tissue evidence="3">Whole body</tissue>
    </source>
</reference>
<dbReference type="SUPFAM" id="SSF53850">
    <property type="entry name" value="Periplasmic binding protein-like II"/>
    <property type="match status" value="2"/>
</dbReference>
<feature type="domain" description="Transferrin-like" evidence="2">
    <location>
        <begin position="31"/>
        <end position="358"/>
    </location>
</feature>
<dbReference type="GO" id="GO:0005886">
    <property type="term" value="C:plasma membrane"/>
    <property type="evidence" value="ECO:0007669"/>
    <property type="project" value="TreeGrafter"/>
</dbReference>
<evidence type="ECO:0000259" key="2">
    <source>
        <dbReference type="PROSITE" id="PS51408"/>
    </source>
</evidence>
<feature type="chain" id="PRO_5041217748" description="Transferrin-like domain-containing protein" evidence="1">
    <location>
        <begin position="26"/>
        <end position="719"/>
    </location>
</feature>
<feature type="signal peptide" evidence="1">
    <location>
        <begin position="1"/>
        <end position="25"/>
    </location>
</feature>
<feature type="domain" description="Transferrin-like" evidence="2">
    <location>
        <begin position="366"/>
        <end position="684"/>
    </location>
</feature>
<dbReference type="GO" id="GO:0005615">
    <property type="term" value="C:extracellular space"/>
    <property type="evidence" value="ECO:0007669"/>
    <property type="project" value="TreeGrafter"/>
</dbReference>
<evidence type="ECO:0000256" key="1">
    <source>
        <dbReference type="SAM" id="SignalP"/>
    </source>
</evidence>
<organism evidence="3 4">
    <name type="scientific">Microctonus aethiopoides</name>
    <dbReference type="NCBI Taxonomy" id="144406"/>
    <lineage>
        <taxon>Eukaryota</taxon>
        <taxon>Metazoa</taxon>
        <taxon>Ecdysozoa</taxon>
        <taxon>Arthropoda</taxon>
        <taxon>Hexapoda</taxon>
        <taxon>Insecta</taxon>
        <taxon>Pterygota</taxon>
        <taxon>Neoptera</taxon>
        <taxon>Endopterygota</taxon>
        <taxon>Hymenoptera</taxon>
        <taxon>Apocrita</taxon>
        <taxon>Ichneumonoidea</taxon>
        <taxon>Braconidae</taxon>
        <taxon>Euphorinae</taxon>
        <taxon>Microctonus</taxon>
    </lineage>
</organism>
<accession>A0AA39KKV1</accession>
<dbReference type="AlphaFoldDB" id="A0AA39KKV1"/>
<sequence length="719" mass="83219">MWNKLLTFILAVWLVGDLAMDVVEANSFKKLRLCVVQQKSNIKLVENVCKNFSGKDPIECVFESDRLGCMRRLTDSLVDFTVFEPEDLIVYSNIYSASHILITDELRLFVNEISSFQMIALVTRDIHSLSDLQGKKFCHPGFYSQSTEWTRVFANFFQSWITPKKCEPDATLIDNELSSLSEYFHSACIAGCWVPDVTEDDRLKMKYSNLHALCDNPNSRTTDDIYYGREGAIRCLIDDVGEVAWIRLADVEQYFKTFHMKNSSYNYLCPDGLARPVNNSQPCIWISRPWPVIAAHKNNAVKVSQLVKDAANKSLPWHKYLMEAMELYHVTPVALDTIKTPEDYLHQFNGFSTANMRATCRPPRDIKWCIASTIENQKCQWMREVAIAYGIEPAITCHQLDERDGCFDAIKRGHSELFIVKPDEIKIAHDNNLISVSHTMTKRIEDLDIYGIIVKNDSNLWTLDDLYDKRACFPSHRGIEWNAFVSVMRRQMIFKENNSKFQENNLMWNCSDDEAMKNFFKEIIIINNKMTKDNIKIVENNLIERTYDCLISGRGDVAFVNLRHLNQKSIYRLKNKLRNICVDEIERKKNIECILTWTPLATVMVHANMTELRRTEIQIMLSLMDELFGFKSHETNPVPFSLYGSFDKQDNIIFPMRTHYLQQDISHINQLPRNYFSILAQLEKTKDNLSICNDANSYATNASIVLIAMMILNKIILSN</sequence>
<dbReference type="Proteomes" id="UP001168990">
    <property type="component" value="Unassembled WGS sequence"/>
</dbReference>
<keyword evidence="4" id="KW-1185">Reference proteome</keyword>